<keyword evidence="1" id="KW-0472">Membrane</keyword>
<dbReference type="Proteomes" id="UP001328107">
    <property type="component" value="Unassembled WGS sequence"/>
</dbReference>
<dbReference type="AlphaFoldDB" id="A0AAN5D4F7"/>
<keyword evidence="3" id="KW-1185">Reference proteome</keyword>
<reference evidence="3" key="1">
    <citation type="submission" date="2022-10" db="EMBL/GenBank/DDBJ databases">
        <title>Genome assembly of Pristionchus species.</title>
        <authorList>
            <person name="Yoshida K."/>
            <person name="Sommer R.J."/>
        </authorList>
    </citation>
    <scope>NUCLEOTIDE SEQUENCE [LARGE SCALE GENOMIC DNA]</scope>
    <source>
        <strain evidence="3">RS5460</strain>
    </source>
</reference>
<evidence type="ECO:0000313" key="2">
    <source>
        <dbReference type="EMBL" id="GMR55540.1"/>
    </source>
</evidence>
<evidence type="ECO:0000313" key="3">
    <source>
        <dbReference type="Proteomes" id="UP001328107"/>
    </source>
</evidence>
<feature type="non-terminal residue" evidence="2">
    <location>
        <position position="1"/>
    </location>
</feature>
<organism evidence="2 3">
    <name type="scientific">Pristionchus mayeri</name>
    <dbReference type="NCBI Taxonomy" id="1317129"/>
    <lineage>
        <taxon>Eukaryota</taxon>
        <taxon>Metazoa</taxon>
        <taxon>Ecdysozoa</taxon>
        <taxon>Nematoda</taxon>
        <taxon>Chromadorea</taxon>
        <taxon>Rhabditida</taxon>
        <taxon>Rhabditina</taxon>
        <taxon>Diplogasteromorpha</taxon>
        <taxon>Diplogasteroidea</taxon>
        <taxon>Neodiplogasteridae</taxon>
        <taxon>Pristionchus</taxon>
    </lineage>
</organism>
<gene>
    <name evidence="2" type="ORF">PMAYCL1PPCAC_25735</name>
</gene>
<proteinExistence type="predicted"/>
<name>A0AAN5D4F7_9BILA</name>
<keyword evidence="1" id="KW-1133">Transmembrane helix</keyword>
<keyword evidence="1" id="KW-0812">Transmembrane</keyword>
<accession>A0AAN5D4F7</accession>
<protein>
    <submittedName>
        <fullName evidence="2">Uncharacterized protein</fullName>
    </submittedName>
</protein>
<comment type="caution">
    <text evidence="2">The sequence shown here is derived from an EMBL/GenBank/DDBJ whole genome shotgun (WGS) entry which is preliminary data.</text>
</comment>
<sequence length="68" mass="8030">HFPFSNMYNKYPCFTRRICCCSAMISSQVFACISMIFSVFAAVMTWYYNVELWIKIVLTMFIVTEIFA</sequence>
<dbReference type="EMBL" id="BTRK01000005">
    <property type="protein sequence ID" value="GMR55540.1"/>
    <property type="molecule type" value="Genomic_DNA"/>
</dbReference>
<evidence type="ECO:0000256" key="1">
    <source>
        <dbReference type="SAM" id="Phobius"/>
    </source>
</evidence>
<feature type="transmembrane region" description="Helical" evidence="1">
    <location>
        <begin position="21"/>
        <end position="44"/>
    </location>
</feature>
<feature type="non-terminal residue" evidence="2">
    <location>
        <position position="68"/>
    </location>
</feature>